<gene>
    <name evidence="1" type="ORF">P73_3943</name>
</gene>
<reference evidence="1 2" key="1">
    <citation type="journal article" date="2014" name="Int. J. Syst. Evol. Microbiol.">
        <title>Celeribacter indicus sp. nov., a polycyclic aromatic hydrocarbon-degrading bacterium from deep-sea sediment and reclassification of Huaishuia halophila as Celeribacter halophilus comb. nov.</title>
        <authorList>
            <person name="Lai Q."/>
            <person name="Cao J."/>
            <person name="Yuan J."/>
            <person name="Li F."/>
            <person name="Shao Z."/>
        </authorList>
    </citation>
    <scope>NUCLEOTIDE SEQUENCE [LARGE SCALE GENOMIC DNA]</scope>
    <source>
        <strain evidence="1">P73</strain>
    </source>
</reference>
<sequence>MFTFLLDLATEKGRSIHAYAAAAKAAYAQALKEPDHAAAFYYLATSAENFVDRHERQPLSSEEFEQTFMAFQADIHALEKTAEAPEGTRLSVLNEIVASRIERTG</sequence>
<dbReference type="KEGG" id="cid:P73_3943"/>
<accession>A0A0B5DZ28</accession>
<keyword evidence="2" id="KW-1185">Reference proteome</keyword>
<evidence type="ECO:0000313" key="1">
    <source>
        <dbReference type="EMBL" id="AJE48658.1"/>
    </source>
</evidence>
<dbReference type="STRING" id="1208324.P73_3943"/>
<dbReference type="EMBL" id="CP004393">
    <property type="protein sequence ID" value="AJE48658.1"/>
    <property type="molecule type" value="Genomic_DNA"/>
</dbReference>
<protein>
    <submittedName>
        <fullName evidence="1">Uncharacterized protein</fullName>
    </submittedName>
</protein>
<dbReference type="Proteomes" id="UP000031521">
    <property type="component" value="Chromosome"/>
</dbReference>
<dbReference type="OrthoDB" id="7864931at2"/>
<organism evidence="1 2">
    <name type="scientific">Celeribacter indicus</name>
    <dbReference type="NCBI Taxonomy" id="1208324"/>
    <lineage>
        <taxon>Bacteria</taxon>
        <taxon>Pseudomonadati</taxon>
        <taxon>Pseudomonadota</taxon>
        <taxon>Alphaproteobacteria</taxon>
        <taxon>Rhodobacterales</taxon>
        <taxon>Roseobacteraceae</taxon>
        <taxon>Celeribacter</taxon>
    </lineage>
</organism>
<dbReference type="HOGENOM" id="CLU_2231765_0_0_5"/>
<dbReference type="AlphaFoldDB" id="A0A0B5DZ28"/>
<evidence type="ECO:0000313" key="2">
    <source>
        <dbReference type="Proteomes" id="UP000031521"/>
    </source>
</evidence>
<dbReference type="RefSeq" id="WP_043870940.1">
    <property type="nucleotide sequence ID" value="NZ_CP004393.1"/>
</dbReference>
<proteinExistence type="predicted"/>
<name>A0A0B5DZ28_9RHOB</name>